<evidence type="ECO:0000313" key="1">
    <source>
        <dbReference type="EMBL" id="MFC6095300.1"/>
    </source>
</evidence>
<dbReference type="EMBL" id="JBHSQB010000003">
    <property type="protein sequence ID" value="MFC6095300.1"/>
    <property type="molecule type" value="Genomic_DNA"/>
</dbReference>
<reference evidence="2" key="1">
    <citation type="journal article" date="2019" name="Int. J. Syst. Evol. Microbiol.">
        <title>The Global Catalogue of Microorganisms (GCM) 10K type strain sequencing project: providing services to taxonomists for standard genome sequencing and annotation.</title>
        <authorList>
            <consortium name="The Broad Institute Genomics Platform"/>
            <consortium name="The Broad Institute Genome Sequencing Center for Infectious Disease"/>
            <person name="Wu L."/>
            <person name="Ma J."/>
        </authorList>
    </citation>
    <scope>NUCLEOTIDE SEQUENCE [LARGE SCALE GENOMIC DNA]</scope>
    <source>
        <strain evidence="2">CCUG 49679</strain>
    </source>
</reference>
<dbReference type="Proteomes" id="UP001596287">
    <property type="component" value="Unassembled WGS sequence"/>
</dbReference>
<dbReference type="PANTHER" id="PTHR14097:SF7">
    <property type="entry name" value="OXIDOREDUCTASE HTATIP2"/>
    <property type="match status" value="1"/>
</dbReference>
<dbReference type="RefSeq" id="WP_379789913.1">
    <property type="nucleotide sequence ID" value="NZ_JBHSQB010000003.1"/>
</dbReference>
<evidence type="ECO:0000313" key="2">
    <source>
        <dbReference type="Proteomes" id="UP001596287"/>
    </source>
</evidence>
<protein>
    <submittedName>
        <fullName evidence="1">Oxidoreductase</fullName>
    </submittedName>
</protein>
<accession>A0ABW1PJX6</accession>
<dbReference type="PANTHER" id="PTHR14097">
    <property type="entry name" value="OXIDOREDUCTASE HTATIP2"/>
    <property type="match status" value="1"/>
</dbReference>
<dbReference type="InterPro" id="IPR036291">
    <property type="entry name" value="NAD(P)-bd_dom_sf"/>
</dbReference>
<name>A0ABW1PJX6_9FLAO</name>
<comment type="caution">
    <text evidence="1">The sequence shown here is derived from an EMBL/GenBank/DDBJ whole genome shotgun (WGS) entry which is preliminary data.</text>
</comment>
<dbReference type="Gene3D" id="3.40.50.720">
    <property type="entry name" value="NAD(P)-binding Rossmann-like Domain"/>
    <property type="match status" value="1"/>
</dbReference>
<keyword evidence="2" id="KW-1185">Reference proteome</keyword>
<sequence>MIVAIAGATGLTGSYCLDFLLLQIKITKVIAIGRKSTGIKNPKLEEVILIDNQLTSKVVADAFICCLGTTIKKAGSKEAFKEVDFELPVYLAKNLYENGCKISAVISAMGADENSVFFYNQVKGKMEIAMQNIGFESLSIFRPSIIDGKRKEKRFGEKVGLAIIKIISPLFVGSLKNYRPIHAKIIGRAIMAVTLIKKPGITIYLSDEIKKI</sequence>
<organism evidence="1 2">
    <name type="scientific">Flavobacterium qiangtangense</name>
    <dbReference type="NCBI Taxonomy" id="1442595"/>
    <lineage>
        <taxon>Bacteria</taxon>
        <taxon>Pseudomonadati</taxon>
        <taxon>Bacteroidota</taxon>
        <taxon>Flavobacteriia</taxon>
        <taxon>Flavobacteriales</taxon>
        <taxon>Flavobacteriaceae</taxon>
        <taxon>Flavobacterium</taxon>
    </lineage>
</organism>
<gene>
    <name evidence="1" type="ORF">ACFPVY_01460</name>
</gene>
<proteinExistence type="predicted"/>
<dbReference type="SUPFAM" id="SSF51735">
    <property type="entry name" value="NAD(P)-binding Rossmann-fold domains"/>
    <property type="match status" value="1"/>
</dbReference>